<sequence length="392" mass="44232">MFKHLFKLIWNKRKQNFLFLSEILVSFLVIFAVFSLLTFYYLNYMLPKGFESERVWSVSYSRNAKTNNIDSLNIFYENVRRSLKALPEIEELSFTSANFPYSNSHSTTGFTYKGKEMSPINNYVVEDDYNKVLGMQLLEGRWFNKEDINQRSVVINSTLKQAMFGDEPAAGKIVGADNEEEKWKVIGVTADVKAEGDYWPAGKSFYKRLDTGSFRWVGHILLKVSPKANAAFESRLSKLLARIIQNSNTEIQHMEDTRESKNSDTVIPMIICITVAGFLIINVALGLFGVLWYNISQRRGEIGLRRAIGATGSSVSFQLVSESLLLATLSIILGSFFALQFPLLNVFNVAASVYIIALLLSIAFIYLLVIFCSLYPGKQAAAIHPAVALHEE</sequence>
<name>A0ABU8NSM2_9SPHI</name>
<evidence type="ECO:0000256" key="2">
    <source>
        <dbReference type="ARBA" id="ARBA00022475"/>
    </source>
</evidence>
<gene>
    <name evidence="10" type="ORF">WAE58_22635</name>
</gene>
<dbReference type="RefSeq" id="WP_288883915.1">
    <property type="nucleotide sequence ID" value="NZ_CBFGNQ010000041.1"/>
</dbReference>
<feature type="transmembrane region" description="Helical" evidence="7">
    <location>
        <begin position="315"/>
        <end position="339"/>
    </location>
</feature>
<feature type="domain" description="ABC3 transporter permease C-terminal" evidence="8">
    <location>
        <begin position="274"/>
        <end position="385"/>
    </location>
</feature>
<dbReference type="Pfam" id="PF12704">
    <property type="entry name" value="MacB_PCD"/>
    <property type="match status" value="1"/>
</dbReference>
<evidence type="ECO:0000259" key="9">
    <source>
        <dbReference type="Pfam" id="PF12704"/>
    </source>
</evidence>
<keyword evidence="11" id="KW-1185">Reference proteome</keyword>
<proteinExistence type="inferred from homology"/>
<feature type="transmembrane region" description="Helical" evidence="7">
    <location>
        <begin position="351"/>
        <end position="375"/>
    </location>
</feature>
<dbReference type="PANTHER" id="PTHR30572">
    <property type="entry name" value="MEMBRANE COMPONENT OF TRANSPORTER-RELATED"/>
    <property type="match status" value="1"/>
</dbReference>
<evidence type="ECO:0000259" key="8">
    <source>
        <dbReference type="Pfam" id="PF02687"/>
    </source>
</evidence>
<protein>
    <submittedName>
        <fullName evidence="10">FtsX-like permease family protein</fullName>
    </submittedName>
</protein>
<dbReference type="InterPro" id="IPR025857">
    <property type="entry name" value="MacB_PCD"/>
</dbReference>
<feature type="domain" description="MacB-like periplasmic core" evidence="9">
    <location>
        <begin position="30"/>
        <end position="236"/>
    </location>
</feature>
<comment type="similarity">
    <text evidence="6">Belongs to the ABC-4 integral membrane protein family.</text>
</comment>
<evidence type="ECO:0000256" key="4">
    <source>
        <dbReference type="ARBA" id="ARBA00022989"/>
    </source>
</evidence>
<evidence type="ECO:0000313" key="11">
    <source>
        <dbReference type="Proteomes" id="UP001378956"/>
    </source>
</evidence>
<dbReference type="EMBL" id="JBBEUB010000010">
    <property type="protein sequence ID" value="MEJ2905261.1"/>
    <property type="molecule type" value="Genomic_DNA"/>
</dbReference>
<comment type="caution">
    <text evidence="10">The sequence shown here is derived from an EMBL/GenBank/DDBJ whole genome shotgun (WGS) entry which is preliminary data.</text>
</comment>
<organism evidence="10 11">
    <name type="scientific">Pedobacter panaciterrae</name>
    <dbReference type="NCBI Taxonomy" id="363849"/>
    <lineage>
        <taxon>Bacteria</taxon>
        <taxon>Pseudomonadati</taxon>
        <taxon>Bacteroidota</taxon>
        <taxon>Sphingobacteriia</taxon>
        <taxon>Sphingobacteriales</taxon>
        <taxon>Sphingobacteriaceae</taxon>
        <taxon>Pedobacter</taxon>
    </lineage>
</organism>
<evidence type="ECO:0000256" key="7">
    <source>
        <dbReference type="SAM" id="Phobius"/>
    </source>
</evidence>
<reference evidence="10 11" key="1">
    <citation type="submission" date="2024-03" db="EMBL/GenBank/DDBJ databases">
        <title>Sequence of Lycoming College Course Isolates.</title>
        <authorList>
            <person name="Plotts O."/>
            <person name="Newman J."/>
        </authorList>
    </citation>
    <scope>NUCLEOTIDE SEQUENCE [LARGE SCALE GENOMIC DNA]</scope>
    <source>
        <strain evidence="10 11">CJB-3</strain>
    </source>
</reference>
<evidence type="ECO:0000313" key="10">
    <source>
        <dbReference type="EMBL" id="MEJ2905261.1"/>
    </source>
</evidence>
<evidence type="ECO:0000256" key="1">
    <source>
        <dbReference type="ARBA" id="ARBA00004651"/>
    </source>
</evidence>
<keyword evidence="4 7" id="KW-1133">Transmembrane helix</keyword>
<keyword evidence="5 7" id="KW-0472">Membrane</keyword>
<evidence type="ECO:0000256" key="3">
    <source>
        <dbReference type="ARBA" id="ARBA00022692"/>
    </source>
</evidence>
<dbReference type="Pfam" id="PF02687">
    <property type="entry name" value="FtsX"/>
    <property type="match status" value="1"/>
</dbReference>
<dbReference type="Proteomes" id="UP001378956">
    <property type="component" value="Unassembled WGS sequence"/>
</dbReference>
<comment type="subcellular location">
    <subcellularLocation>
        <location evidence="1">Cell membrane</location>
        <topology evidence="1">Multi-pass membrane protein</topology>
    </subcellularLocation>
</comment>
<dbReference type="InterPro" id="IPR003838">
    <property type="entry name" value="ABC3_permease_C"/>
</dbReference>
<keyword evidence="2" id="KW-1003">Cell membrane</keyword>
<feature type="transmembrane region" description="Helical" evidence="7">
    <location>
        <begin position="266"/>
        <end position="294"/>
    </location>
</feature>
<accession>A0ABU8NSM2</accession>
<dbReference type="PANTHER" id="PTHR30572:SF4">
    <property type="entry name" value="ABC TRANSPORTER PERMEASE YTRF"/>
    <property type="match status" value="1"/>
</dbReference>
<evidence type="ECO:0000256" key="5">
    <source>
        <dbReference type="ARBA" id="ARBA00023136"/>
    </source>
</evidence>
<feature type="transmembrane region" description="Helical" evidence="7">
    <location>
        <begin position="20"/>
        <end position="42"/>
    </location>
</feature>
<keyword evidence="3 7" id="KW-0812">Transmembrane</keyword>
<evidence type="ECO:0000256" key="6">
    <source>
        <dbReference type="ARBA" id="ARBA00038076"/>
    </source>
</evidence>
<dbReference type="InterPro" id="IPR050250">
    <property type="entry name" value="Macrolide_Exporter_MacB"/>
</dbReference>